<name>A0A4S5BUL0_9BURK</name>
<evidence type="ECO:0000256" key="1">
    <source>
        <dbReference type="ARBA" id="ARBA00006525"/>
    </source>
</evidence>
<dbReference type="NCBIfam" id="TIGR00732">
    <property type="entry name" value="dprA"/>
    <property type="match status" value="1"/>
</dbReference>
<dbReference type="AlphaFoldDB" id="A0A4S5BUL0"/>
<dbReference type="Gene3D" id="3.40.50.450">
    <property type="match status" value="1"/>
</dbReference>
<dbReference type="PANTHER" id="PTHR43022:SF1">
    <property type="entry name" value="PROTEIN SMF"/>
    <property type="match status" value="1"/>
</dbReference>
<dbReference type="InterPro" id="IPR036388">
    <property type="entry name" value="WH-like_DNA-bd_sf"/>
</dbReference>
<sequence length="442" mass="46924">MTREEFEHHIAPWLALQNCPGIGPFRANTLIRQFGSASAVFAQPTNTLADVLGSERYAIALRQALRPEQRLAHEAVFAWLHSPVPWPSHVPLEKALITQADARYPAQLKEIADPPLLLYALGASALLESNAPLWWQQCLGLLAVVGSRAPTPQGQHNALYFSAAVQQAGLCVVSGLAQGIDAAAHAGALTNAPQGCLATVAVMGTGIDRIYPHYHQDLAQRIANCGLLLTEYGLGLGPLAGNFPKRNRIITGLSQATLVVEATEKSGSLISARLAAEQGRDVMAIPGSIHALQSKGCHGLIKQGAQLVDQVGDILAEFGLPAPAVDGIANSLPTDIRSATVAKPARATQRTAQAPSALTKAASLTHHATPPAMPDQFKQSEHKHNSAATLLEAMGYDPVPLEQLQARTGLATAVLQAQLLELELTQQVQRMPGGYYQRIALA</sequence>
<evidence type="ECO:0000313" key="4">
    <source>
        <dbReference type="EMBL" id="THJ36380.1"/>
    </source>
</evidence>
<evidence type="ECO:0000259" key="2">
    <source>
        <dbReference type="Pfam" id="PF02481"/>
    </source>
</evidence>
<organism evidence="4 5">
    <name type="scientific">Lampropedia aestuarii</name>
    <dbReference type="NCBI Taxonomy" id="2562762"/>
    <lineage>
        <taxon>Bacteria</taxon>
        <taxon>Pseudomonadati</taxon>
        <taxon>Pseudomonadota</taxon>
        <taxon>Betaproteobacteria</taxon>
        <taxon>Burkholderiales</taxon>
        <taxon>Comamonadaceae</taxon>
        <taxon>Lampropedia</taxon>
    </lineage>
</organism>
<dbReference type="GO" id="GO:0009294">
    <property type="term" value="P:DNA-mediated transformation"/>
    <property type="evidence" value="ECO:0007669"/>
    <property type="project" value="InterPro"/>
</dbReference>
<dbReference type="PANTHER" id="PTHR43022">
    <property type="entry name" value="PROTEIN SMF"/>
    <property type="match status" value="1"/>
</dbReference>
<protein>
    <submittedName>
        <fullName evidence="4">DNA-protecting protein DprA</fullName>
    </submittedName>
</protein>
<dbReference type="InterPro" id="IPR003488">
    <property type="entry name" value="DprA"/>
</dbReference>
<comment type="caution">
    <text evidence="4">The sequence shown here is derived from an EMBL/GenBank/DDBJ whole genome shotgun (WGS) entry which is preliminary data.</text>
</comment>
<comment type="similarity">
    <text evidence="1">Belongs to the DprA/Smf family.</text>
</comment>
<dbReference type="InterPro" id="IPR057666">
    <property type="entry name" value="DrpA_SLOG"/>
</dbReference>
<evidence type="ECO:0000313" key="5">
    <source>
        <dbReference type="Proteomes" id="UP000306236"/>
    </source>
</evidence>
<keyword evidence="5" id="KW-1185">Reference proteome</keyword>
<dbReference type="InterPro" id="IPR010994">
    <property type="entry name" value="RuvA_2-like"/>
</dbReference>
<dbReference type="Pfam" id="PF17782">
    <property type="entry name" value="WHD_DprA"/>
    <property type="match status" value="1"/>
</dbReference>
<accession>A0A4S5BUL0</accession>
<dbReference type="RefSeq" id="WP_136404639.1">
    <property type="nucleotide sequence ID" value="NZ_SSWX01000001.1"/>
</dbReference>
<reference evidence="4 5" key="1">
    <citation type="submission" date="2019-04" db="EMBL/GenBank/DDBJ databases">
        <title>Lampropedia sp YIM MLB12 draf genome.</title>
        <authorList>
            <person name="Wang Y.-X."/>
        </authorList>
    </citation>
    <scope>NUCLEOTIDE SEQUENCE [LARGE SCALE GENOMIC DNA]</scope>
    <source>
        <strain evidence="4 5">YIM MLB12</strain>
    </source>
</reference>
<gene>
    <name evidence="4" type="primary">dprA</name>
    <name evidence="4" type="ORF">E8K88_00265</name>
</gene>
<dbReference type="Proteomes" id="UP000306236">
    <property type="component" value="Unassembled WGS sequence"/>
</dbReference>
<evidence type="ECO:0000259" key="3">
    <source>
        <dbReference type="Pfam" id="PF17782"/>
    </source>
</evidence>
<dbReference type="OrthoDB" id="9785707at2"/>
<dbReference type="SUPFAM" id="SSF102405">
    <property type="entry name" value="MCP/YpsA-like"/>
    <property type="match status" value="1"/>
</dbReference>
<dbReference type="InterPro" id="IPR041614">
    <property type="entry name" value="DprA_WH"/>
</dbReference>
<dbReference type="EMBL" id="SSWX01000001">
    <property type="protein sequence ID" value="THJ36380.1"/>
    <property type="molecule type" value="Genomic_DNA"/>
</dbReference>
<dbReference type="Pfam" id="PF02481">
    <property type="entry name" value="DNA_processg_A"/>
    <property type="match status" value="1"/>
</dbReference>
<feature type="domain" description="DprA winged helix" evidence="3">
    <location>
        <begin position="387"/>
        <end position="434"/>
    </location>
</feature>
<dbReference type="Gene3D" id="1.10.10.10">
    <property type="entry name" value="Winged helix-like DNA-binding domain superfamily/Winged helix DNA-binding domain"/>
    <property type="match status" value="1"/>
</dbReference>
<feature type="domain" description="Smf/DprA SLOG" evidence="2">
    <location>
        <begin position="96"/>
        <end position="318"/>
    </location>
</feature>
<dbReference type="SUPFAM" id="SSF47781">
    <property type="entry name" value="RuvA domain 2-like"/>
    <property type="match status" value="1"/>
</dbReference>
<proteinExistence type="inferred from homology"/>